<dbReference type="EMBL" id="CP042194">
    <property type="protein sequence ID" value="QDS74084.1"/>
    <property type="molecule type" value="Genomic_DNA"/>
</dbReference>
<dbReference type="AlphaFoldDB" id="A0A517LEM9"/>
<evidence type="ECO:0000256" key="1">
    <source>
        <dbReference type="SAM" id="MobiDB-lite"/>
    </source>
</evidence>
<evidence type="ECO:0000313" key="2">
    <source>
        <dbReference type="EMBL" id="QDS74084.1"/>
    </source>
</evidence>
<gene>
    <name evidence="2" type="ORF">FKW77_009552</name>
</gene>
<dbReference type="Proteomes" id="UP000316270">
    <property type="component" value="Chromosome 10"/>
</dbReference>
<protein>
    <submittedName>
        <fullName evidence="2">Uncharacterized protein</fullName>
    </submittedName>
</protein>
<accession>A0A517LEM9</accession>
<sequence>MTRPTDISPAKNDQSSPPQPLPGKFTSLASEHQQQILMESYDPTADCPSGEPWEYTTHFNAIEKWFTILNNTCLKIRPNLAYVKTQWTAQLNAKRLEIASSTWPTLTTAQREAVWVQTRGPRSSPWRRISRKLYILNRDWRFKTSKKYEHLYHEVGSYEAADQQIPCPWDVQARRRGLFGHLVDSGVQADNWVQGPSGMEWEASGARHMPHTWEALAGVADGDVAYIEDCHRVFTEAYRLEEEEWKKTRELSEEEKKTLSFEYF</sequence>
<keyword evidence="3" id="KW-1185">Reference proteome</keyword>
<proteinExistence type="predicted"/>
<feature type="region of interest" description="Disordered" evidence="1">
    <location>
        <begin position="1"/>
        <end position="24"/>
    </location>
</feature>
<evidence type="ECO:0000313" key="3">
    <source>
        <dbReference type="Proteomes" id="UP000316270"/>
    </source>
</evidence>
<organism evidence="2 3">
    <name type="scientific">Venturia effusa</name>
    <dbReference type="NCBI Taxonomy" id="50376"/>
    <lineage>
        <taxon>Eukaryota</taxon>
        <taxon>Fungi</taxon>
        <taxon>Dikarya</taxon>
        <taxon>Ascomycota</taxon>
        <taxon>Pezizomycotina</taxon>
        <taxon>Dothideomycetes</taxon>
        <taxon>Pleosporomycetidae</taxon>
        <taxon>Venturiales</taxon>
        <taxon>Venturiaceae</taxon>
        <taxon>Venturia</taxon>
    </lineage>
</organism>
<reference evidence="2 3" key="1">
    <citation type="submission" date="2019-07" db="EMBL/GenBank/DDBJ databases">
        <title>Finished genome of Venturia effusa.</title>
        <authorList>
            <person name="Young C.A."/>
            <person name="Cox M.P."/>
            <person name="Ganley A.R.D."/>
            <person name="David W.J."/>
        </authorList>
    </citation>
    <scope>NUCLEOTIDE SEQUENCE [LARGE SCALE GENOMIC DNA]</scope>
    <source>
        <strain evidence="3">albino</strain>
    </source>
</reference>
<name>A0A517LEM9_9PEZI</name>